<comment type="caution">
    <text evidence="2">The sequence shown here is derived from an EMBL/GenBank/DDBJ whole genome shotgun (WGS) entry which is preliminary data.</text>
</comment>
<dbReference type="EMBL" id="CAUYUJ010018636">
    <property type="protein sequence ID" value="CAK0885166.1"/>
    <property type="molecule type" value="Genomic_DNA"/>
</dbReference>
<evidence type="ECO:0000313" key="2">
    <source>
        <dbReference type="EMBL" id="CAK0885166.1"/>
    </source>
</evidence>
<gene>
    <name evidence="2" type="ORF">PCOR1329_LOCUS66868</name>
</gene>
<proteinExistence type="predicted"/>
<protein>
    <submittedName>
        <fullName evidence="2">Uncharacterized protein</fullName>
    </submittedName>
</protein>
<reference evidence="2" key="1">
    <citation type="submission" date="2023-10" db="EMBL/GenBank/DDBJ databases">
        <authorList>
            <person name="Chen Y."/>
            <person name="Shah S."/>
            <person name="Dougan E. K."/>
            <person name="Thang M."/>
            <person name="Chan C."/>
        </authorList>
    </citation>
    <scope>NUCLEOTIDE SEQUENCE [LARGE SCALE GENOMIC DNA]</scope>
</reference>
<dbReference type="Proteomes" id="UP001189429">
    <property type="component" value="Unassembled WGS sequence"/>
</dbReference>
<organism evidence="2 3">
    <name type="scientific">Prorocentrum cordatum</name>
    <dbReference type="NCBI Taxonomy" id="2364126"/>
    <lineage>
        <taxon>Eukaryota</taxon>
        <taxon>Sar</taxon>
        <taxon>Alveolata</taxon>
        <taxon>Dinophyceae</taxon>
        <taxon>Prorocentrales</taxon>
        <taxon>Prorocentraceae</taxon>
        <taxon>Prorocentrum</taxon>
    </lineage>
</organism>
<accession>A0ABN9WFJ0</accession>
<sequence>MATIRVDMLQCPRCGGINCRQRSPESAPTEWRASNAMATISRAKKHQCMLLLRKAVHKRAGKLSIAAETAVAALVPILSSSDREELLPLPAPASDGQGIDVASGQGREFFMQLLELAHKVAPPAPPEEQSNSKRPKNIEKTTKRPEHAGRKLNEAVSNSRETHLRLPASAIPHVLAESHCEAARWSAEIEKELRALSIAPLGPFVQDLQYTVEEVGSRKTQEPASFDPRVLVGILSPEGTPYLERLGAEVAKLTAGPSEKKEDNKEDNREAFRKVPLLCKALAGVLGGQPNDILDGGLAAGASLHAMTTVKRRLMDRLRSEREQMDAAWSRLRAHFAFPNNSCPPRMLLATLFSTRAVQDLARLTQLQDGKAESLAAALGLLMLRSVRVAQLDLCAALSQDDLHGQFVGWLVRALRCASDSHEAWPRVEQLLEAKAGAEGREVLNRLQERCEVGDEDKDDLHALLGELLRAADGLFDSLGARRVHGEWQCGFASVLTSVACW</sequence>
<name>A0ABN9WFJ0_9DINO</name>
<feature type="region of interest" description="Disordered" evidence="1">
    <location>
        <begin position="121"/>
        <end position="160"/>
    </location>
</feature>
<feature type="compositionally biased region" description="Basic and acidic residues" evidence="1">
    <location>
        <begin position="136"/>
        <end position="153"/>
    </location>
</feature>
<keyword evidence="3" id="KW-1185">Reference proteome</keyword>
<evidence type="ECO:0000313" key="3">
    <source>
        <dbReference type="Proteomes" id="UP001189429"/>
    </source>
</evidence>
<evidence type="ECO:0000256" key="1">
    <source>
        <dbReference type="SAM" id="MobiDB-lite"/>
    </source>
</evidence>